<dbReference type="Proteomes" id="UP000095342">
    <property type="component" value="Chromosome"/>
</dbReference>
<protein>
    <recommendedName>
        <fullName evidence="3">Capsular biosynthesis protein</fullName>
    </recommendedName>
</protein>
<evidence type="ECO:0000313" key="2">
    <source>
        <dbReference type="Proteomes" id="UP000095342"/>
    </source>
</evidence>
<keyword evidence="2" id="KW-1185">Reference proteome</keyword>
<dbReference type="GO" id="GO:0015774">
    <property type="term" value="P:polysaccharide transport"/>
    <property type="evidence" value="ECO:0007669"/>
    <property type="project" value="InterPro"/>
</dbReference>
<dbReference type="CDD" id="cd16441">
    <property type="entry name" value="beta_Kdo_transferase_KpsS"/>
    <property type="match status" value="1"/>
</dbReference>
<dbReference type="KEGG" id="aaeo:BJI67_10610"/>
<proteinExistence type="predicted"/>
<gene>
    <name evidence="1" type="ORF">BJI67_10610</name>
</gene>
<dbReference type="AlphaFoldDB" id="A0A1D8K901"/>
<organism evidence="1 2">
    <name type="scientific">Acidihalobacter aeolianus</name>
    <dbReference type="NCBI Taxonomy" id="2792603"/>
    <lineage>
        <taxon>Bacteria</taxon>
        <taxon>Pseudomonadati</taxon>
        <taxon>Pseudomonadota</taxon>
        <taxon>Gammaproteobacteria</taxon>
        <taxon>Chromatiales</taxon>
        <taxon>Ectothiorhodospiraceae</taxon>
        <taxon>Acidihalobacter</taxon>
    </lineage>
</organism>
<dbReference type="RefSeq" id="WP_070072998.1">
    <property type="nucleotide sequence ID" value="NZ_CP017448.1"/>
</dbReference>
<dbReference type="InterPro" id="IPR007833">
    <property type="entry name" value="Capsule_polysaccharide_synth"/>
</dbReference>
<sequence length="418" mass="47948">MTATRRRHALFLQGMPSPFFRRIGQCLDERGWRVTRINLCFGDWLFWHDDFSIDYRGRFSRWPAFVELFMRREGVTDLLLLGEQRRYHREAVAAAKRLGVQVVVTDFGYLRPDWVIFEHDGISGGSRFPRDPEKIREIAAQCTVLDWEPRFVDSALQMAVGDLSFNFGNFFFRVLYPFYQRSDMRPPTLIYTLASARRLLGNRLRRTEVDEMVDEVVRADEPYYLFPMQLDFDYQIVAYSPFRGMDEVIPLVMDSFAKYAPPDAILVLKEHPWDPAIRDWRRFALNQARAMGLSERIRYVRGGDLNRLIQNARGVVLVNSTTGMRALQLRAPMIVLGQAVFDVPGLTFQGDLDDFWTEGCPPDSELADVFATALAGTVLLRGVFFKEPGLTEAVTEACHRLLTGTVGQVTARESTGGM</sequence>
<evidence type="ECO:0000313" key="1">
    <source>
        <dbReference type="EMBL" id="AOV17448.1"/>
    </source>
</evidence>
<accession>A0A1D8K901</accession>
<evidence type="ECO:0008006" key="3">
    <source>
        <dbReference type="Google" id="ProtNLM"/>
    </source>
</evidence>
<name>A0A1D8K901_9GAMM</name>
<dbReference type="EMBL" id="CP017448">
    <property type="protein sequence ID" value="AOV17448.1"/>
    <property type="molecule type" value="Genomic_DNA"/>
</dbReference>
<reference evidence="1 2" key="1">
    <citation type="submission" date="2016-09" db="EMBL/GenBank/DDBJ databases">
        <title>Acidihalobacter prosperus V6 (DSM14174).</title>
        <authorList>
            <person name="Khaleque H.N."/>
            <person name="Ramsay J.P."/>
            <person name="Murphy R.J.T."/>
            <person name="Kaksonen A.H."/>
            <person name="Boxall N.J."/>
            <person name="Watkin E.L.J."/>
        </authorList>
    </citation>
    <scope>NUCLEOTIDE SEQUENCE [LARGE SCALE GENOMIC DNA]</scope>
    <source>
        <strain evidence="1 2">V6</strain>
    </source>
</reference>
<dbReference type="GO" id="GO:0000271">
    <property type="term" value="P:polysaccharide biosynthetic process"/>
    <property type="evidence" value="ECO:0007669"/>
    <property type="project" value="InterPro"/>
</dbReference>
<dbReference type="Pfam" id="PF05159">
    <property type="entry name" value="Capsule_synth"/>
    <property type="match status" value="1"/>
</dbReference>